<reference evidence="7 8" key="1">
    <citation type="submission" date="2019-06" db="EMBL/GenBank/DDBJ databases">
        <title>A chromosomal-level reference genome of Carpinus fangiana (Coryloideae, Betulaceae).</title>
        <authorList>
            <person name="Yang X."/>
            <person name="Wang Z."/>
            <person name="Zhang L."/>
            <person name="Hao G."/>
            <person name="Liu J."/>
            <person name="Yang Y."/>
        </authorList>
    </citation>
    <scope>NUCLEOTIDE SEQUENCE [LARGE SCALE GENOMIC DNA]</scope>
    <source>
        <strain evidence="7">Cfa_2016G</strain>
        <tissue evidence="7">Leaf</tissue>
    </source>
</reference>
<dbReference type="OrthoDB" id="1625833at2759"/>
<feature type="region of interest" description="Disordered" evidence="5">
    <location>
        <begin position="145"/>
        <end position="183"/>
    </location>
</feature>
<dbReference type="AlphaFoldDB" id="A0A5N6RLY9"/>
<accession>A0A5N6RLY9</accession>
<gene>
    <name evidence="7" type="ORF">FH972_018439</name>
</gene>
<evidence type="ECO:0000256" key="3">
    <source>
        <dbReference type="ARBA" id="ARBA00023163"/>
    </source>
</evidence>
<dbReference type="InterPro" id="IPR003441">
    <property type="entry name" value="NAC-dom"/>
</dbReference>
<dbReference type="GO" id="GO:0003677">
    <property type="term" value="F:DNA binding"/>
    <property type="evidence" value="ECO:0007669"/>
    <property type="project" value="UniProtKB-KW"/>
</dbReference>
<dbReference type="InterPro" id="IPR036093">
    <property type="entry name" value="NAC_dom_sf"/>
</dbReference>
<name>A0A5N6RLY9_9ROSI</name>
<evidence type="ECO:0000313" key="7">
    <source>
        <dbReference type="EMBL" id="KAE8100552.1"/>
    </source>
</evidence>
<keyword evidence="2" id="KW-0238">DNA-binding</keyword>
<evidence type="ECO:0000256" key="1">
    <source>
        <dbReference type="ARBA" id="ARBA00023015"/>
    </source>
</evidence>
<keyword evidence="1" id="KW-0805">Transcription regulation</keyword>
<evidence type="ECO:0000313" key="8">
    <source>
        <dbReference type="Proteomes" id="UP000327013"/>
    </source>
</evidence>
<evidence type="ECO:0000256" key="4">
    <source>
        <dbReference type="ARBA" id="ARBA00023242"/>
    </source>
</evidence>
<dbReference type="Pfam" id="PF02365">
    <property type="entry name" value="NAM"/>
    <property type="match status" value="1"/>
</dbReference>
<evidence type="ECO:0000259" key="6">
    <source>
        <dbReference type="PROSITE" id="PS51005"/>
    </source>
</evidence>
<feature type="region of interest" description="Disordered" evidence="5">
    <location>
        <begin position="320"/>
        <end position="342"/>
    </location>
</feature>
<dbReference type="EMBL" id="CM017327">
    <property type="protein sequence ID" value="KAE8100552.1"/>
    <property type="molecule type" value="Genomic_DNA"/>
</dbReference>
<dbReference type="Gene3D" id="2.170.150.80">
    <property type="entry name" value="NAC domain"/>
    <property type="match status" value="1"/>
</dbReference>
<keyword evidence="4" id="KW-0539">Nucleus</keyword>
<proteinExistence type="predicted"/>
<organism evidence="7 8">
    <name type="scientific">Carpinus fangiana</name>
    <dbReference type="NCBI Taxonomy" id="176857"/>
    <lineage>
        <taxon>Eukaryota</taxon>
        <taxon>Viridiplantae</taxon>
        <taxon>Streptophyta</taxon>
        <taxon>Embryophyta</taxon>
        <taxon>Tracheophyta</taxon>
        <taxon>Spermatophyta</taxon>
        <taxon>Magnoliopsida</taxon>
        <taxon>eudicotyledons</taxon>
        <taxon>Gunneridae</taxon>
        <taxon>Pentapetalae</taxon>
        <taxon>rosids</taxon>
        <taxon>fabids</taxon>
        <taxon>Fagales</taxon>
        <taxon>Betulaceae</taxon>
        <taxon>Carpinus</taxon>
    </lineage>
</organism>
<sequence>MYPPAASTPEPNPTDEEVISSLNKVIHGAPLPGNVLDINPFIYMPKNLPGGFWFLIHSNVNKDNKDGFWKTKGEPCKIFSHSGISGWRSTFEFYEGKAPHQCKTDWVMQEYRISREGNNAKEASSLCRVFRDHERSKTHEMLQKLASTDTARENNIRPSQLNVPDADIGQSSTSRPQVSEDDGTGVLAMTEIVPDPWLENLHEIGSGGDFLELLDLDDPLSPYLDNPALSSSSSENSSCLSISSGECFDSLALLQDLEPENSQKDAGCKFSVSASHRPNEVVVLPATSATISDRTDVLPHEEIPKTMSSKDDALKLASRNQNPNFRDEGPSSNNHNVTPAAPAGKIMAAGGRRKYLMKFLCFMSF</sequence>
<keyword evidence="3" id="KW-0804">Transcription</keyword>
<dbReference type="Proteomes" id="UP000327013">
    <property type="component" value="Chromosome 7"/>
</dbReference>
<feature type="domain" description="NAC" evidence="6">
    <location>
        <begin position="5"/>
        <end position="132"/>
    </location>
</feature>
<dbReference type="PROSITE" id="PS51005">
    <property type="entry name" value="NAC"/>
    <property type="match status" value="1"/>
</dbReference>
<keyword evidence="8" id="KW-1185">Reference proteome</keyword>
<dbReference type="PANTHER" id="PTHR31719">
    <property type="entry name" value="NAC TRANSCRIPTION FACTOR 56"/>
    <property type="match status" value="1"/>
</dbReference>
<dbReference type="SUPFAM" id="SSF101941">
    <property type="entry name" value="NAC domain"/>
    <property type="match status" value="1"/>
</dbReference>
<evidence type="ECO:0000256" key="2">
    <source>
        <dbReference type="ARBA" id="ARBA00023125"/>
    </source>
</evidence>
<dbReference type="PANTHER" id="PTHR31719:SF94">
    <property type="entry name" value="PROTEIN ATAF2"/>
    <property type="match status" value="1"/>
</dbReference>
<evidence type="ECO:0000256" key="5">
    <source>
        <dbReference type="SAM" id="MobiDB-lite"/>
    </source>
</evidence>
<protein>
    <recommendedName>
        <fullName evidence="6">NAC domain-containing protein</fullName>
    </recommendedName>
</protein>
<dbReference type="GO" id="GO:0006355">
    <property type="term" value="P:regulation of DNA-templated transcription"/>
    <property type="evidence" value="ECO:0007669"/>
    <property type="project" value="InterPro"/>
</dbReference>
<feature type="compositionally biased region" description="Polar residues" evidence="5">
    <location>
        <begin position="320"/>
        <end position="337"/>
    </location>
</feature>